<comment type="caution">
    <text evidence="5">The sequence shown here is derived from an EMBL/GenBank/DDBJ whole genome shotgun (WGS) entry which is preliminary data.</text>
</comment>
<dbReference type="EMBL" id="JAVIJP010000017">
    <property type="protein sequence ID" value="KAL3641257.1"/>
    <property type="molecule type" value="Genomic_DNA"/>
</dbReference>
<dbReference type="PANTHER" id="PTHR31580">
    <property type="entry name" value="FILAMENT-LIKE PLANT PROTEIN 4"/>
    <property type="match status" value="1"/>
</dbReference>
<evidence type="ECO:0000313" key="6">
    <source>
        <dbReference type="Proteomes" id="UP001632038"/>
    </source>
</evidence>
<feature type="compositionally biased region" description="Basic and acidic residues" evidence="4">
    <location>
        <begin position="29"/>
        <end position="39"/>
    </location>
</feature>
<evidence type="ECO:0000256" key="2">
    <source>
        <dbReference type="ARBA" id="ARBA00023054"/>
    </source>
</evidence>
<dbReference type="AlphaFoldDB" id="A0ABD3DHX2"/>
<evidence type="ECO:0008006" key="7">
    <source>
        <dbReference type="Google" id="ProtNLM"/>
    </source>
</evidence>
<keyword evidence="6" id="KW-1185">Reference proteome</keyword>
<feature type="compositionally biased region" description="Polar residues" evidence="4">
    <location>
        <begin position="40"/>
        <end position="52"/>
    </location>
</feature>
<dbReference type="Proteomes" id="UP001632038">
    <property type="component" value="Unassembled WGS sequence"/>
</dbReference>
<keyword evidence="2 3" id="KW-0175">Coiled coil</keyword>
<evidence type="ECO:0000256" key="4">
    <source>
        <dbReference type="SAM" id="MobiDB-lite"/>
    </source>
</evidence>
<name>A0ABD3DHX2_9LAMI</name>
<protein>
    <recommendedName>
        <fullName evidence="7">Filament-like plant protein</fullName>
    </recommendedName>
</protein>
<feature type="coiled-coil region" evidence="3">
    <location>
        <begin position="245"/>
        <end position="321"/>
    </location>
</feature>
<feature type="coiled-coil region" evidence="3">
    <location>
        <begin position="98"/>
        <end position="158"/>
    </location>
</feature>
<comment type="similarity">
    <text evidence="1">Belongs to the FPP family.</text>
</comment>
<evidence type="ECO:0000256" key="3">
    <source>
        <dbReference type="SAM" id="Coils"/>
    </source>
</evidence>
<reference evidence="6" key="1">
    <citation type="journal article" date="2024" name="IScience">
        <title>Strigolactones Initiate the Formation of Haustorium-like Structures in Castilleja.</title>
        <authorList>
            <person name="Buerger M."/>
            <person name="Peterson D."/>
            <person name="Chory J."/>
        </authorList>
    </citation>
    <scope>NUCLEOTIDE SEQUENCE [LARGE SCALE GENOMIC DNA]</scope>
</reference>
<feature type="compositionally biased region" description="Basic and acidic residues" evidence="4">
    <location>
        <begin position="1"/>
        <end position="18"/>
    </location>
</feature>
<evidence type="ECO:0000313" key="5">
    <source>
        <dbReference type="EMBL" id="KAL3641257.1"/>
    </source>
</evidence>
<dbReference type="Pfam" id="PF05911">
    <property type="entry name" value="FPP"/>
    <property type="match status" value="2"/>
</dbReference>
<organism evidence="5 6">
    <name type="scientific">Castilleja foliolosa</name>
    <dbReference type="NCBI Taxonomy" id="1961234"/>
    <lineage>
        <taxon>Eukaryota</taxon>
        <taxon>Viridiplantae</taxon>
        <taxon>Streptophyta</taxon>
        <taxon>Embryophyta</taxon>
        <taxon>Tracheophyta</taxon>
        <taxon>Spermatophyta</taxon>
        <taxon>Magnoliopsida</taxon>
        <taxon>eudicotyledons</taxon>
        <taxon>Gunneridae</taxon>
        <taxon>Pentapetalae</taxon>
        <taxon>asterids</taxon>
        <taxon>lamiids</taxon>
        <taxon>Lamiales</taxon>
        <taxon>Orobanchaceae</taxon>
        <taxon>Pedicularideae</taxon>
        <taxon>Castillejinae</taxon>
        <taxon>Castilleja</taxon>
    </lineage>
</organism>
<dbReference type="InterPro" id="IPR008587">
    <property type="entry name" value="FPP_plant"/>
</dbReference>
<evidence type="ECO:0000256" key="1">
    <source>
        <dbReference type="ARBA" id="ARBA00005921"/>
    </source>
</evidence>
<dbReference type="PANTHER" id="PTHR31580:SF5">
    <property type="entry name" value="FILAMENT-LIKE PLANT PROTEIN 1-RELATED"/>
    <property type="match status" value="1"/>
</dbReference>
<gene>
    <name evidence="5" type="ORF">CASFOL_016225</name>
</gene>
<sequence>MEKKKWLWKRKSSEKSLGKIESSISYTSHSERYSDKQYTSRESTNDYDNTKSAESVKILTEKLSAALVNVSSKEELVKQHAKVAEEAIAGWEKSENEVGSLKNALKECVRQLSQKQDEHEKKISDAIIDKTKELELTNSELKKENSFLKQELKSKCADLETLSTESVKKIAKLEAECKKLQSFTDSRSELSCSGSWGPSLSPELDQFKTEKPVSKNLVDIDLMDDFLEMERIASLSETKTDCIMNNLSTTEIDLLKRKVIELENKSEKIEAEKVEVEIALDESRCCLEEAERKIVEVENKLDELQREMNANSDKMRGEIEKERKLSGELTVRCRELEYELKMKVEGSVIQQKCISPNGEVKLKQEELVVAADKLAECQKTIASLGKQLKSLATLEDFLIDTSTVPRFSKGPSNDMFCNLVPQSLSNYLENGKCEEPQPHSSLHPLSDIRVVTTASKSRSGFGKLFSRIKSTRKLDNPDLITNGKFNCF</sequence>
<accession>A0ABD3DHX2</accession>
<feature type="region of interest" description="Disordered" evidence="4">
    <location>
        <begin position="1"/>
        <end position="52"/>
    </location>
</feature>
<proteinExistence type="inferred from homology"/>